<sequence length="188" mass="21238">MFVWLVALVTSAAILFICRPNGQKRMRVESHPSSIRFSPINPLDYSIKTTKTSKVEGNKSRKSAKSEKKQTTCTTREDETNSEANVSLTQPKPLEDEVTSLEPFQPPPASKVANRDVSDKVANSKDPQYATLVNIGQDWDSRIDKFDEFYDQVHRTQSSSGSCELKLKTCREDSFHNIQEVKNPLQSQ</sequence>
<proteinExistence type="predicted"/>
<dbReference type="Proteomes" id="UP000582659">
    <property type="component" value="Unassembled WGS sequence"/>
</dbReference>
<dbReference type="WBParaSite" id="BXY_1401300.1">
    <property type="protein sequence ID" value="BXY_1401300.1"/>
    <property type="gene ID" value="BXY_1401300"/>
</dbReference>
<feature type="compositionally biased region" description="Basic and acidic residues" evidence="1">
    <location>
        <begin position="113"/>
        <end position="123"/>
    </location>
</feature>
<dbReference type="EMBL" id="CAJFDI010000006">
    <property type="protein sequence ID" value="CAD5234192.1"/>
    <property type="molecule type" value="Genomic_DNA"/>
</dbReference>
<dbReference type="Proteomes" id="UP000659654">
    <property type="component" value="Unassembled WGS sequence"/>
</dbReference>
<evidence type="ECO:0000313" key="4">
    <source>
        <dbReference type="Proteomes" id="UP000659654"/>
    </source>
</evidence>
<evidence type="ECO:0000313" key="3">
    <source>
        <dbReference type="Proteomes" id="UP000095284"/>
    </source>
</evidence>
<dbReference type="AlphaFoldDB" id="A0A1I7SLT0"/>
<evidence type="ECO:0000256" key="1">
    <source>
        <dbReference type="SAM" id="MobiDB-lite"/>
    </source>
</evidence>
<name>A0A1I7SLT0_BURXY</name>
<gene>
    <name evidence="2" type="ORF">BXYJ_LOCUS14283</name>
</gene>
<dbReference type="Proteomes" id="UP000095284">
    <property type="component" value="Unplaced"/>
</dbReference>
<accession>A0A1I7SLT0</accession>
<evidence type="ECO:0000313" key="2">
    <source>
        <dbReference type="EMBL" id="CAD5234192.1"/>
    </source>
</evidence>
<organism evidence="3 5">
    <name type="scientific">Bursaphelenchus xylophilus</name>
    <name type="common">Pinewood nematode worm</name>
    <name type="synonym">Aphelenchoides xylophilus</name>
    <dbReference type="NCBI Taxonomy" id="6326"/>
    <lineage>
        <taxon>Eukaryota</taxon>
        <taxon>Metazoa</taxon>
        <taxon>Ecdysozoa</taxon>
        <taxon>Nematoda</taxon>
        <taxon>Chromadorea</taxon>
        <taxon>Rhabditida</taxon>
        <taxon>Tylenchina</taxon>
        <taxon>Tylenchomorpha</taxon>
        <taxon>Aphelenchoidea</taxon>
        <taxon>Aphelenchoididae</taxon>
        <taxon>Bursaphelenchus</taxon>
    </lineage>
</organism>
<reference evidence="2" key="2">
    <citation type="submission" date="2020-09" db="EMBL/GenBank/DDBJ databases">
        <authorList>
            <person name="Kikuchi T."/>
        </authorList>
    </citation>
    <scope>NUCLEOTIDE SEQUENCE</scope>
    <source>
        <strain evidence="2">Ka4C1</strain>
    </source>
</reference>
<protein>
    <submittedName>
        <fullName evidence="2">(pine wood nematode) hypothetical protein</fullName>
    </submittedName>
</protein>
<feature type="compositionally biased region" description="Basic and acidic residues" evidence="1">
    <location>
        <begin position="53"/>
        <end position="79"/>
    </location>
</feature>
<dbReference type="EMBL" id="CAJFCV020000006">
    <property type="protein sequence ID" value="CAG9129816.1"/>
    <property type="molecule type" value="Genomic_DNA"/>
</dbReference>
<keyword evidence="4" id="KW-1185">Reference proteome</keyword>
<reference evidence="5" key="1">
    <citation type="submission" date="2016-11" db="UniProtKB">
        <authorList>
            <consortium name="WormBaseParasite"/>
        </authorList>
    </citation>
    <scope>IDENTIFICATION</scope>
</reference>
<feature type="region of interest" description="Disordered" evidence="1">
    <location>
        <begin position="51"/>
        <end position="123"/>
    </location>
</feature>
<evidence type="ECO:0000313" key="5">
    <source>
        <dbReference type="WBParaSite" id="BXY_1401300.1"/>
    </source>
</evidence>